<feature type="transmembrane region" description="Helical" evidence="1">
    <location>
        <begin position="12"/>
        <end position="33"/>
    </location>
</feature>
<evidence type="ECO:0000313" key="3">
    <source>
        <dbReference type="Proteomes" id="UP000199345"/>
    </source>
</evidence>
<name>A0A1I0BZS5_9PROT</name>
<sequence>MSDETDLKRRKIKTAVILFILVIVIYVGAFLYMKL</sequence>
<dbReference type="EMBL" id="FOIA01000012">
    <property type="protein sequence ID" value="SET12208.1"/>
    <property type="molecule type" value="Genomic_DNA"/>
</dbReference>
<protein>
    <submittedName>
        <fullName evidence="2">Uncharacterized protein</fullName>
    </submittedName>
</protein>
<accession>A0A1I0BZS5</accession>
<evidence type="ECO:0000313" key="2">
    <source>
        <dbReference type="EMBL" id="SET12208.1"/>
    </source>
</evidence>
<proteinExistence type="predicted"/>
<keyword evidence="3" id="KW-1185">Reference proteome</keyword>
<keyword evidence="1" id="KW-0472">Membrane</keyword>
<keyword evidence="1" id="KW-0812">Transmembrane</keyword>
<dbReference type="AlphaFoldDB" id="A0A1I0BZS5"/>
<gene>
    <name evidence="2" type="ORF">SAMN05216326_11275</name>
</gene>
<keyword evidence="1" id="KW-1133">Transmembrane helix</keyword>
<evidence type="ECO:0000256" key="1">
    <source>
        <dbReference type="SAM" id="Phobius"/>
    </source>
</evidence>
<dbReference type="Proteomes" id="UP000199345">
    <property type="component" value="Unassembled WGS sequence"/>
</dbReference>
<reference evidence="3" key="1">
    <citation type="submission" date="2016-10" db="EMBL/GenBank/DDBJ databases">
        <authorList>
            <person name="Varghese N."/>
            <person name="Submissions S."/>
        </authorList>
    </citation>
    <scope>NUCLEOTIDE SEQUENCE [LARGE SCALE GENOMIC DNA]</scope>
    <source>
        <strain evidence="3">Nm71</strain>
    </source>
</reference>
<organism evidence="2 3">
    <name type="scientific">Nitrosomonas marina</name>
    <dbReference type="NCBI Taxonomy" id="917"/>
    <lineage>
        <taxon>Bacteria</taxon>
        <taxon>Pseudomonadati</taxon>
        <taxon>Pseudomonadota</taxon>
        <taxon>Betaproteobacteria</taxon>
        <taxon>Nitrosomonadales</taxon>
        <taxon>Nitrosomonadaceae</taxon>
        <taxon>Nitrosomonas</taxon>
    </lineage>
</organism>